<dbReference type="PANTHER" id="PTHR45947">
    <property type="entry name" value="SULFOQUINOVOSYL TRANSFERASE SQD2"/>
    <property type="match status" value="1"/>
</dbReference>
<comment type="caution">
    <text evidence="6">The sequence shown here is derived from an EMBL/GenBank/DDBJ whole genome shotgun (WGS) entry which is preliminary data.</text>
</comment>
<evidence type="ECO:0000313" key="7">
    <source>
        <dbReference type="Proteomes" id="UP000256486"/>
    </source>
</evidence>
<dbReference type="Pfam" id="PF13579">
    <property type="entry name" value="Glyco_trans_4_4"/>
    <property type="match status" value="1"/>
</dbReference>
<gene>
    <name evidence="6" type="ORF">B7R54_18590</name>
</gene>
<dbReference type="EMBL" id="NBWZ01000001">
    <property type="protein sequence ID" value="RFA10997.1"/>
    <property type="molecule type" value="Genomic_DNA"/>
</dbReference>
<dbReference type="Proteomes" id="UP000256486">
    <property type="component" value="Unassembled WGS sequence"/>
</dbReference>
<dbReference type="InterPro" id="IPR001296">
    <property type="entry name" value="Glyco_trans_1"/>
</dbReference>
<evidence type="ECO:0000256" key="2">
    <source>
        <dbReference type="ARBA" id="ARBA00022676"/>
    </source>
</evidence>
<feature type="domain" description="Glycosyl transferase family 1" evidence="4">
    <location>
        <begin position="212"/>
        <end position="374"/>
    </location>
</feature>
<organism evidence="6 7">
    <name type="scientific">Subtercola boreus</name>
    <dbReference type="NCBI Taxonomy" id="120213"/>
    <lineage>
        <taxon>Bacteria</taxon>
        <taxon>Bacillati</taxon>
        <taxon>Actinomycetota</taxon>
        <taxon>Actinomycetes</taxon>
        <taxon>Micrococcales</taxon>
        <taxon>Microbacteriaceae</taxon>
        <taxon>Subtercola</taxon>
    </lineage>
</organism>
<evidence type="ECO:0000313" key="6">
    <source>
        <dbReference type="EMBL" id="RFA10997.1"/>
    </source>
</evidence>
<keyword evidence="2" id="KW-0328">Glycosyltransferase</keyword>
<dbReference type="PANTHER" id="PTHR45947:SF3">
    <property type="entry name" value="SULFOQUINOVOSYL TRANSFERASE SQD2"/>
    <property type="match status" value="1"/>
</dbReference>
<evidence type="ECO:0000256" key="1">
    <source>
        <dbReference type="ARBA" id="ARBA00021292"/>
    </source>
</evidence>
<dbReference type="SUPFAM" id="SSF53756">
    <property type="entry name" value="UDP-Glycosyltransferase/glycogen phosphorylase"/>
    <property type="match status" value="1"/>
</dbReference>
<name>A0A3E0VQ61_9MICO</name>
<dbReference type="GO" id="GO:0016757">
    <property type="term" value="F:glycosyltransferase activity"/>
    <property type="evidence" value="ECO:0007669"/>
    <property type="project" value="UniProtKB-KW"/>
</dbReference>
<proteinExistence type="predicted"/>
<dbReference type="OrthoDB" id="9810929at2"/>
<feature type="domain" description="Glycosyltransferase subfamily 4-like N-terminal" evidence="5">
    <location>
        <begin position="28"/>
        <end position="197"/>
    </location>
</feature>
<dbReference type="InterPro" id="IPR050194">
    <property type="entry name" value="Glycosyltransferase_grp1"/>
</dbReference>
<protein>
    <recommendedName>
        <fullName evidence="1">D-inositol 3-phosphate glycosyltransferase</fullName>
    </recommendedName>
</protein>
<keyword evidence="7" id="KW-1185">Reference proteome</keyword>
<reference evidence="6 7" key="1">
    <citation type="submission" date="2017-04" db="EMBL/GenBank/DDBJ databases">
        <title>Comparative genome analysis of Subtercola boreus.</title>
        <authorList>
            <person name="Cho Y.-J."/>
            <person name="Cho A."/>
            <person name="Kim O.-S."/>
            <person name="Lee J.-I."/>
        </authorList>
    </citation>
    <scope>NUCLEOTIDE SEQUENCE [LARGE SCALE GENOMIC DNA]</scope>
    <source>
        <strain evidence="6 7">K300</strain>
    </source>
</reference>
<sequence length="408" mass="43379">MTSVGLKRVGLVSLHTSPLETPGSGDAGGLNVYVVAVAEELARLGLEVELLTRAASPDHPETGYTAAGVPVRFLRAGPLEPVPKDELARHMYAFRDALRALPRFDLLHSHYWLSGAAALTVAEEQGIPHIQSLHTVAALKNEHLAPGDRPEPAERLWGEQRLVLESSVTLSSTAEERSAILRAYGAEPGRVLVVPPGVDTGLFHPGPEKGAERRRGSRPRILTLGRIQPLKGQDLAIRALATIPAERRPLLTIAGAPTPGEKKYERSLHTLVDELGLADDVVFAGTQARDVAALLIRESALLLIPSHSETFGLVALEAAASGTPVIASRGTGTGSSVIHLSTGLLLGTRDPAVWGETIDRLLGDSVQLEELSASAARHAALHTWRLTAELTLAAYQHALGESTSRSES</sequence>
<dbReference type="InterPro" id="IPR028098">
    <property type="entry name" value="Glyco_trans_4-like_N"/>
</dbReference>
<keyword evidence="3" id="KW-0808">Transferase</keyword>
<dbReference type="Gene3D" id="3.40.50.2000">
    <property type="entry name" value="Glycogen Phosphorylase B"/>
    <property type="match status" value="2"/>
</dbReference>
<dbReference type="AlphaFoldDB" id="A0A3E0VQ61"/>
<accession>A0A3E0VQ61</accession>
<dbReference type="Pfam" id="PF00534">
    <property type="entry name" value="Glycos_transf_1"/>
    <property type="match status" value="1"/>
</dbReference>
<dbReference type="GO" id="GO:1901137">
    <property type="term" value="P:carbohydrate derivative biosynthetic process"/>
    <property type="evidence" value="ECO:0007669"/>
    <property type="project" value="UniProtKB-ARBA"/>
</dbReference>
<evidence type="ECO:0000259" key="5">
    <source>
        <dbReference type="Pfam" id="PF13579"/>
    </source>
</evidence>
<evidence type="ECO:0000259" key="4">
    <source>
        <dbReference type="Pfam" id="PF00534"/>
    </source>
</evidence>
<evidence type="ECO:0000256" key="3">
    <source>
        <dbReference type="ARBA" id="ARBA00022679"/>
    </source>
</evidence>